<accession>A0AA41Y5K6</accession>
<feature type="signal peptide" evidence="1">
    <location>
        <begin position="1"/>
        <end position="19"/>
    </location>
</feature>
<evidence type="ECO:0000256" key="1">
    <source>
        <dbReference type="SAM" id="SignalP"/>
    </source>
</evidence>
<dbReference type="Proteomes" id="UP001163821">
    <property type="component" value="Unassembled WGS sequence"/>
</dbReference>
<feature type="chain" id="PRO_5041237622" evidence="1">
    <location>
        <begin position="20"/>
        <end position="203"/>
    </location>
</feature>
<protein>
    <submittedName>
        <fullName evidence="3">PorT family protein</fullName>
    </submittedName>
</protein>
<dbReference type="AlphaFoldDB" id="A0AA41Y5K6"/>
<dbReference type="InterPro" id="IPR011250">
    <property type="entry name" value="OMP/PagP_B-barrel"/>
</dbReference>
<dbReference type="RefSeq" id="WP_282590147.1">
    <property type="nucleotide sequence ID" value="NZ_JAPAAF010000002.1"/>
</dbReference>
<dbReference type="Gene3D" id="2.40.160.20">
    <property type="match status" value="1"/>
</dbReference>
<dbReference type="Pfam" id="PF13568">
    <property type="entry name" value="OMP_b-brl_2"/>
    <property type="match status" value="1"/>
</dbReference>
<comment type="caution">
    <text evidence="3">The sequence shown here is derived from an EMBL/GenBank/DDBJ whole genome shotgun (WGS) entry which is preliminary data.</text>
</comment>
<keyword evidence="4" id="KW-1185">Reference proteome</keyword>
<name>A0AA41Y5K6_9BACT</name>
<evidence type="ECO:0000313" key="3">
    <source>
        <dbReference type="EMBL" id="MCW0481537.1"/>
    </source>
</evidence>
<proteinExistence type="predicted"/>
<reference evidence="3" key="1">
    <citation type="submission" date="2022-10" db="EMBL/GenBank/DDBJ databases">
        <title>Gaoshiqiia sediminis gen. nov., sp. nov., isolated from coastal sediment.</title>
        <authorList>
            <person name="Yu W.X."/>
            <person name="Mu D.S."/>
            <person name="Du J.Z."/>
            <person name="Liang Y.Q."/>
        </authorList>
    </citation>
    <scope>NUCLEOTIDE SEQUENCE</scope>
    <source>
        <strain evidence="3">A06</strain>
    </source>
</reference>
<dbReference type="SUPFAM" id="SSF56925">
    <property type="entry name" value="OMPA-like"/>
    <property type="match status" value="1"/>
</dbReference>
<organism evidence="3 4">
    <name type="scientific">Gaoshiqia sediminis</name>
    <dbReference type="NCBI Taxonomy" id="2986998"/>
    <lineage>
        <taxon>Bacteria</taxon>
        <taxon>Pseudomonadati</taxon>
        <taxon>Bacteroidota</taxon>
        <taxon>Bacteroidia</taxon>
        <taxon>Marinilabiliales</taxon>
        <taxon>Prolixibacteraceae</taxon>
        <taxon>Gaoshiqia</taxon>
    </lineage>
</organism>
<evidence type="ECO:0000259" key="2">
    <source>
        <dbReference type="Pfam" id="PF13568"/>
    </source>
</evidence>
<feature type="domain" description="Outer membrane protein beta-barrel" evidence="2">
    <location>
        <begin position="20"/>
        <end position="173"/>
    </location>
</feature>
<dbReference type="EMBL" id="JAPAAF010000002">
    <property type="protein sequence ID" value="MCW0481537.1"/>
    <property type="molecule type" value="Genomic_DNA"/>
</dbReference>
<gene>
    <name evidence="3" type="ORF">N2K84_02275</name>
</gene>
<sequence>MKKLVGITCLLLAVLAVSAQRFDAGMLAGLNASQVEGDFTKGYHKPGFVAGLFVQTNLSRTVFAAMEMKYAQKGSRKSPDKDEPELEKYIMRLGYVDLPVYLGFRTNETLSVIVGLSAGYLVSSGEYNNYGLFPEEDRHPFNEFDFQALLGARYEIADRLSFDLRLAYSFMPIRDLNGDVLWYWWDDQYNKVITSGLYYRFGK</sequence>
<dbReference type="InterPro" id="IPR025665">
    <property type="entry name" value="Beta-barrel_OMP_2"/>
</dbReference>
<keyword evidence="1" id="KW-0732">Signal</keyword>
<evidence type="ECO:0000313" key="4">
    <source>
        <dbReference type="Proteomes" id="UP001163821"/>
    </source>
</evidence>